<gene>
    <name evidence="1" type="ordered locus">Spica_2391</name>
</gene>
<evidence type="ECO:0008006" key="3">
    <source>
        <dbReference type="Google" id="ProtNLM"/>
    </source>
</evidence>
<dbReference type="NCBIfam" id="TIGR01784">
    <property type="entry name" value="T_den_put_tspse"/>
    <property type="match status" value="1"/>
</dbReference>
<dbReference type="InterPro" id="IPR010106">
    <property type="entry name" value="RpnA"/>
</dbReference>
<evidence type="ECO:0000313" key="2">
    <source>
        <dbReference type="Proteomes" id="UP000000503"/>
    </source>
</evidence>
<dbReference type="EMBL" id="CP002868">
    <property type="protein sequence ID" value="AEJ20501.1"/>
    <property type="molecule type" value="Genomic_DNA"/>
</dbReference>
<dbReference type="AlphaFoldDB" id="F8F3Y2"/>
<dbReference type="STRING" id="744872.Spica_2391"/>
<proteinExistence type="predicted"/>
<dbReference type="Proteomes" id="UP000000503">
    <property type="component" value="Chromosome"/>
</dbReference>
<dbReference type="PANTHER" id="PTHR41317">
    <property type="entry name" value="PD-(D_E)XK NUCLEASE FAMILY TRANSPOSASE"/>
    <property type="match status" value="1"/>
</dbReference>
<dbReference type="HOGENOM" id="CLU_057504_0_2_12"/>
<dbReference type="PANTHER" id="PTHR41317:SF1">
    <property type="entry name" value="PD-(D_E)XK NUCLEASE FAMILY TRANSPOSASE"/>
    <property type="match status" value="1"/>
</dbReference>
<name>F8F3Y2_GRAC1</name>
<evidence type="ECO:0000313" key="1">
    <source>
        <dbReference type="EMBL" id="AEJ20501.1"/>
    </source>
</evidence>
<dbReference type="RefSeq" id="WP_013969782.1">
    <property type="nucleotide sequence ID" value="NC_015732.1"/>
</dbReference>
<keyword evidence="2" id="KW-1185">Reference proteome</keyword>
<protein>
    <recommendedName>
        <fullName evidence="3">Rpn family recombination-promoting nuclease/putative transposase</fullName>
    </recommendedName>
</protein>
<reference evidence="2" key="1">
    <citation type="journal article" date="2013" name="Stand. Genomic Sci.">
        <title>Genome sequence of the thermophilic fresh-water bacterium Spirochaeta caldaria type strain (H1(T)), reclassification of Spirochaeta caldaria, Spirochaeta stenostrepta, and Spirochaeta zuelzerae in the genus Treponema as Treponema caldaria comb. nov., Treponema stenostrepta comb. nov., and Treponema zuelzerae comb. nov., and emendation of the genus Treponema.</title>
        <authorList>
            <person name="Abt B."/>
            <person name="Goker M."/>
            <person name="Scheuner C."/>
            <person name="Han C."/>
            <person name="Lu M."/>
            <person name="Misra M."/>
            <person name="Lapidus A."/>
            <person name="Nolan M."/>
            <person name="Lucas S."/>
            <person name="Hammon N."/>
            <person name="Deshpande S."/>
            <person name="Cheng J.F."/>
            <person name="Tapia R."/>
            <person name="Goodwin L.A."/>
            <person name="Pitluck S."/>
            <person name="Liolios K."/>
            <person name="Pagani I."/>
            <person name="Ivanova N."/>
            <person name="Mavromatis K."/>
            <person name="Mikhailova N."/>
            <person name="Huntemann M."/>
            <person name="Pati A."/>
            <person name="Chen A."/>
            <person name="Palaniappan K."/>
            <person name="Land M."/>
            <person name="Hauser L."/>
            <person name="Jeffries C.D."/>
            <person name="Rohde M."/>
            <person name="Spring S."/>
            <person name="Gronow S."/>
            <person name="Detter J.C."/>
            <person name="Bristow J."/>
            <person name="Eisen J.A."/>
            <person name="Markowitz V."/>
            <person name="Hugenholtz P."/>
            <person name="Kyrpides N.C."/>
            <person name="Woyke T."/>
            <person name="Klenk H.P."/>
        </authorList>
    </citation>
    <scope>NUCLEOTIDE SEQUENCE</scope>
    <source>
        <strain evidence="2">ATCC 51460 / DSM 7334 / H1</strain>
    </source>
</reference>
<dbReference type="eggNOG" id="COG5464">
    <property type="taxonomic scope" value="Bacteria"/>
</dbReference>
<accession>F8F3Y2</accession>
<dbReference type="KEGG" id="scd:Spica_2391"/>
<organism evidence="1 2">
    <name type="scientific">Gracilinema caldarium (strain ATCC 51460 / DSM 7334 / H1)</name>
    <name type="common">Treponema caldarium</name>
    <dbReference type="NCBI Taxonomy" id="744872"/>
    <lineage>
        <taxon>Bacteria</taxon>
        <taxon>Pseudomonadati</taxon>
        <taxon>Spirochaetota</taxon>
        <taxon>Spirochaetia</taxon>
        <taxon>Spirochaetales</taxon>
        <taxon>Breznakiellaceae</taxon>
        <taxon>Gracilinema</taxon>
    </lineage>
</organism>
<dbReference type="Pfam" id="PF12784">
    <property type="entry name" value="PDDEXK_2"/>
    <property type="match status" value="1"/>
</dbReference>
<sequence length="284" mass="33025">MAEQVIPLINDLVFQYVFGEEESLPILQSMLNAFFEYAGCPKITSLKIQKSRITPDFYGDKTTYLDLVAQDETGRLINIEIQTYREGFYMERSLFYWSRLYSRQIKRGQKYQELRPVICINILDFNYFDEPSWYTVDSLKYTNFLQIHTIELPKVPEEPLNLAAFWSKFIKEEGRNNGIDAFLTNTDPAIQEAVRRFRDFMSGIDGRFLAALAREKAERDRISFLAYAEEEGLKKGFDKGMQQGMQKGEKEAKLEIARRMKAQNFSMEQIIALTGLQAEDIASL</sequence>